<evidence type="ECO:0000256" key="1">
    <source>
        <dbReference type="SAM" id="MobiDB-lite"/>
    </source>
</evidence>
<comment type="caution">
    <text evidence="2">The sequence shown here is derived from an EMBL/GenBank/DDBJ whole genome shotgun (WGS) entry which is preliminary data.</text>
</comment>
<protein>
    <submittedName>
        <fullName evidence="2">PcfB family protein</fullName>
    </submittedName>
</protein>
<evidence type="ECO:0000313" key="3">
    <source>
        <dbReference type="Proteomes" id="UP001300383"/>
    </source>
</evidence>
<feature type="compositionally biased region" description="Basic and acidic residues" evidence="1">
    <location>
        <begin position="151"/>
        <end position="171"/>
    </location>
</feature>
<dbReference type="Proteomes" id="UP001300383">
    <property type="component" value="Unassembled WGS sequence"/>
</dbReference>
<dbReference type="Pfam" id="PF12687">
    <property type="entry name" value="DUF3801"/>
    <property type="match status" value="1"/>
</dbReference>
<evidence type="ECO:0000313" key="2">
    <source>
        <dbReference type="EMBL" id="MDI9243281.1"/>
    </source>
</evidence>
<name>A0AAP4EZN9_9FIRM</name>
<dbReference type="RefSeq" id="WP_283231706.1">
    <property type="nucleotide sequence ID" value="NZ_JASGBQ010000029.1"/>
</dbReference>
<proteinExistence type="predicted"/>
<keyword evidence="3" id="KW-1185">Reference proteome</keyword>
<organism evidence="2 3">
    <name type="scientific">Fusibacillus kribbianus</name>
    <dbReference type="NCBI Taxonomy" id="3044208"/>
    <lineage>
        <taxon>Bacteria</taxon>
        <taxon>Bacillati</taxon>
        <taxon>Bacillota</taxon>
        <taxon>Clostridia</taxon>
        <taxon>Lachnospirales</taxon>
        <taxon>Lachnospiraceae</taxon>
        <taxon>Fusibacillus</taxon>
    </lineage>
</organism>
<dbReference type="InterPro" id="IPR024234">
    <property type="entry name" value="DUF3801"/>
</dbReference>
<reference evidence="2 3" key="1">
    <citation type="submission" date="2023-05" db="EMBL/GenBank/DDBJ databases">
        <title>[ruminococcus] sp. nov., isolated from a pig farm feces dump.</title>
        <authorList>
            <person name="Chang Y.-H."/>
        </authorList>
    </citation>
    <scope>NUCLEOTIDE SEQUENCE [LARGE SCALE GENOMIC DNA]</scope>
    <source>
        <strain evidence="2 3">YH-rum2234</strain>
    </source>
</reference>
<feature type="region of interest" description="Disordered" evidence="1">
    <location>
        <begin position="135"/>
        <end position="171"/>
    </location>
</feature>
<gene>
    <name evidence="2" type="ORF">QJ036_12560</name>
</gene>
<feature type="compositionally biased region" description="Polar residues" evidence="1">
    <location>
        <begin position="137"/>
        <end position="150"/>
    </location>
</feature>
<dbReference type="AlphaFoldDB" id="A0AAP4EZN9"/>
<accession>A0AAP4EZN9</accession>
<dbReference type="EMBL" id="JASGBQ010000029">
    <property type="protein sequence ID" value="MDI9243281.1"/>
    <property type="molecule type" value="Genomic_DNA"/>
</dbReference>
<sequence>MQDEVNEKIVALSIRAGTQGFRVTSSVLKAAMRKYLQNQEKWKTQMAAKQTAKSVPRGKQTVGQLMDQNQGLTNIEITNRNIKSFERVANKYKIDFALKKDKSIDPPRYLVFFKAKDVDVMTAAFKEFSAKELTKANKPSIQKRLSQYRQQAKDQNRQRERTKQKDRGQEL</sequence>